<evidence type="ECO:0000313" key="1">
    <source>
        <dbReference type="EMBL" id="GAF97204.1"/>
    </source>
</evidence>
<organism evidence="1">
    <name type="scientific">marine sediment metagenome</name>
    <dbReference type="NCBI Taxonomy" id="412755"/>
    <lineage>
        <taxon>unclassified sequences</taxon>
        <taxon>metagenomes</taxon>
        <taxon>ecological metagenomes</taxon>
    </lineage>
</organism>
<dbReference type="InterPro" id="IPR015422">
    <property type="entry name" value="PyrdxlP-dep_Trfase_small"/>
</dbReference>
<dbReference type="Gene3D" id="3.90.1150.10">
    <property type="entry name" value="Aspartate Aminotransferase, domain 1"/>
    <property type="match status" value="1"/>
</dbReference>
<proteinExistence type="predicted"/>
<reference evidence="1" key="1">
    <citation type="journal article" date="2014" name="Front. Microbiol.">
        <title>High frequency of phylogenetically diverse reductive dehalogenase-homologous genes in deep subseafloor sedimentary metagenomes.</title>
        <authorList>
            <person name="Kawai M."/>
            <person name="Futagami T."/>
            <person name="Toyoda A."/>
            <person name="Takaki Y."/>
            <person name="Nishi S."/>
            <person name="Hori S."/>
            <person name="Arai W."/>
            <person name="Tsubouchi T."/>
            <person name="Morono Y."/>
            <person name="Uchiyama I."/>
            <person name="Ito T."/>
            <person name="Fujiyama A."/>
            <person name="Inagaki F."/>
            <person name="Takami H."/>
        </authorList>
    </citation>
    <scope>NUCLEOTIDE SEQUENCE</scope>
    <source>
        <strain evidence="1">Expedition CK06-06</strain>
    </source>
</reference>
<dbReference type="AlphaFoldDB" id="X0TVC5"/>
<accession>X0TVC5</accession>
<protein>
    <submittedName>
        <fullName evidence="1">Uncharacterized protein</fullName>
    </submittedName>
</protein>
<name>X0TVC5_9ZZZZ</name>
<dbReference type="EMBL" id="BARS01013481">
    <property type="protein sequence ID" value="GAF97204.1"/>
    <property type="molecule type" value="Genomic_DNA"/>
</dbReference>
<gene>
    <name evidence="1" type="ORF">S01H1_23381</name>
</gene>
<sequence length="81" mass="9551">DQLNKQPFIENTLNSRVFQKMFSRERLKRYREQNQCPRNDQLSAEGVWLPQYAFLGGKKLMDDIADAIAKIHDNRDQLAKV</sequence>
<comment type="caution">
    <text evidence="1">The sequence shown here is derived from an EMBL/GenBank/DDBJ whole genome shotgun (WGS) entry which is preliminary data.</text>
</comment>
<feature type="non-terminal residue" evidence="1">
    <location>
        <position position="1"/>
    </location>
</feature>